<keyword evidence="3" id="KW-1185">Reference proteome</keyword>
<accession>A0ABT5KS17</accession>
<reference evidence="2 3" key="1">
    <citation type="submission" date="2022-10" db="EMBL/GenBank/DDBJ databases">
        <title>paucibacter sp. hw8 Genome sequencing.</title>
        <authorList>
            <person name="Park S."/>
        </authorList>
    </citation>
    <scope>NUCLEOTIDE SEQUENCE [LARGE SCALE GENOMIC DNA]</scope>
    <source>
        <strain evidence="3">hw8</strain>
    </source>
</reference>
<name>A0ABT5KS17_9BURK</name>
<keyword evidence="1" id="KW-0732">Signal</keyword>
<protein>
    <submittedName>
        <fullName evidence="2">Uncharacterized protein</fullName>
    </submittedName>
</protein>
<gene>
    <name evidence="2" type="ORF">PRZ01_10840</name>
</gene>
<organism evidence="2 3">
    <name type="scientific">Roseateles koreensis</name>
    <dbReference type="NCBI Taxonomy" id="2987526"/>
    <lineage>
        <taxon>Bacteria</taxon>
        <taxon>Pseudomonadati</taxon>
        <taxon>Pseudomonadota</taxon>
        <taxon>Betaproteobacteria</taxon>
        <taxon>Burkholderiales</taxon>
        <taxon>Sphaerotilaceae</taxon>
        <taxon>Roseateles</taxon>
    </lineage>
</organism>
<sequence length="100" mass="10522">MIASPKTFALTLFTAAGLLMGAATAWVAHAKPEAPMRTVQLERVVITAKRVAVEVPAAHAAKEAPTDAVAHLPRVVIESRRSPDSVQMAAARSCEGAEFC</sequence>
<dbReference type="RefSeq" id="WP_273596796.1">
    <property type="nucleotide sequence ID" value="NZ_JAQQXS010000008.1"/>
</dbReference>
<dbReference type="EMBL" id="JAQQXS010000008">
    <property type="protein sequence ID" value="MDC8785689.1"/>
    <property type="molecule type" value="Genomic_DNA"/>
</dbReference>
<comment type="caution">
    <text evidence="2">The sequence shown here is derived from an EMBL/GenBank/DDBJ whole genome shotgun (WGS) entry which is preliminary data.</text>
</comment>
<proteinExistence type="predicted"/>
<evidence type="ECO:0000256" key="1">
    <source>
        <dbReference type="SAM" id="SignalP"/>
    </source>
</evidence>
<feature type="signal peptide" evidence="1">
    <location>
        <begin position="1"/>
        <end position="30"/>
    </location>
</feature>
<dbReference type="Proteomes" id="UP001219862">
    <property type="component" value="Unassembled WGS sequence"/>
</dbReference>
<evidence type="ECO:0000313" key="3">
    <source>
        <dbReference type="Proteomes" id="UP001219862"/>
    </source>
</evidence>
<feature type="chain" id="PRO_5046075932" evidence="1">
    <location>
        <begin position="31"/>
        <end position="100"/>
    </location>
</feature>
<evidence type="ECO:0000313" key="2">
    <source>
        <dbReference type="EMBL" id="MDC8785689.1"/>
    </source>
</evidence>